<dbReference type="InterPro" id="IPR023366">
    <property type="entry name" value="ATP_synth_asu-like_sf"/>
</dbReference>
<organism evidence="1">
    <name type="scientific">marine sediment metagenome</name>
    <dbReference type="NCBI Taxonomy" id="412755"/>
    <lineage>
        <taxon>unclassified sequences</taxon>
        <taxon>metagenomes</taxon>
        <taxon>ecological metagenomes</taxon>
    </lineage>
</organism>
<dbReference type="EMBL" id="BARV01031773">
    <property type="protein sequence ID" value="GAI41461.1"/>
    <property type="molecule type" value="Genomic_DNA"/>
</dbReference>
<accession>X1PG76</accession>
<evidence type="ECO:0000313" key="1">
    <source>
        <dbReference type="EMBL" id="GAI41461.1"/>
    </source>
</evidence>
<protein>
    <submittedName>
        <fullName evidence="1">Uncharacterized protein</fullName>
    </submittedName>
</protein>
<gene>
    <name evidence="1" type="ORF">S06H3_50217</name>
</gene>
<reference evidence="1" key="1">
    <citation type="journal article" date="2014" name="Front. Microbiol.">
        <title>High frequency of phylogenetically diverse reductive dehalogenase-homologous genes in deep subseafloor sedimentary metagenomes.</title>
        <authorList>
            <person name="Kawai M."/>
            <person name="Futagami T."/>
            <person name="Toyoda A."/>
            <person name="Takaki Y."/>
            <person name="Nishi S."/>
            <person name="Hori S."/>
            <person name="Arai W."/>
            <person name="Tsubouchi T."/>
            <person name="Morono Y."/>
            <person name="Uchiyama I."/>
            <person name="Ito T."/>
            <person name="Fujiyama A."/>
            <person name="Inagaki F."/>
            <person name="Takami H."/>
        </authorList>
    </citation>
    <scope>NUCLEOTIDE SEQUENCE</scope>
    <source>
        <strain evidence="1">Expedition CK06-06</strain>
    </source>
</reference>
<proteinExistence type="predicted"/>
<sequence length="139" mass="15350">YNTADKWVEISTDTDEWVDFGGDWDDVNGIKLYIRNNTDLAIDHAYAGAYIYEIEAWGLQASDIKSINYIKSSNTQTYDRTLDAAAAEQAGSDVRIPSTDHGFLAGDYVTISGTAKYDGTHEITNINDADTFDIAPHSD</sequence>
<comment type="caution">
    <text evidence="1">The sequence shown here is derived from an EMBL/GenBank/DDBJ whole genome shotgun (WGS) entry which is preliminary data.</text>
</comment>
<feature type="non-terminal residue" evidence="1">
    <location>
        <position position="1"/>
    </location>
</feature>
<name>X1PG76_9ZZZZ</name>
<dbReference type="AlphaFoldDB" id="X1PG76"/>
<dbReference type="Gene3D" id="2.40.30.20">
    <property type="match status" value="1"/>
</dbReference>